<feature type="region of interest" description="Disordered" evidence="1">
    <location>
        <begin position="1"/>
        <end position="47"/>
    </location>
</feature>
<name>A0ABP3ZMV0_9ACTN</name>
<accession>A0ABP3ZMV0</accession>
<comment type="caution">
    <text evidence="2">The sequence shown here is derived from an EMBL/GenBank/DDBJ whole genome shotgun (WGS) entry which is preliminary data.</text>
</comment>
<protein>
    <submittedName>
        <fullName evidence="2">Uncharacterized protein</fullName>
    </submittedName>
</protein>
<sequence length="47" mass="5320">MSRGLPYGAYGSPRSFEHKPYDANEPHETGRGPGNEPYDRLRAEVTR</sequence>
<dbReference type="EMBL" id="BAAAHG010000044">
    <property type="protein sequence ID" value="GAA0924239.1"/>
    <property type="molecule type" value="Genomic_DNA"/>
</dbReference>
<dbReference type="Proteomes" id="UP001501005">
    <property type="component" value="Unassembled WGS sequence"/>
</dbReference>
<evidence type="ECO:0000313" key="3">
    <source>
        <dbReference type="Proteomes" id="UP001501005"/>
    </source>
</evidence>
<organism evidence="2 3">
    <name type="scientific">Streptomyces thermoalcalitolerans</name>
    <dbReference type="NCBI Taxonomy" id="65605"/>
    <lineage>
        <taxon>Bacteria</taxon>
        <taxon>Bacillati</taxon>
        <taxon>Actinomycetota</taxon>
        <taxon>Actinomycetes</taxon>
        <taxon>Kitasatosporales</taxon>
        <taxon>Streptomycetaceae</taxon>
        <taxon>Streptomyces</taxon>
    </lineage>
</organism>
<reference evidence="3" key="1">
    <citation type="journal article" date="2019" name="Int. J. Syst. Evol. Microbiol.">
        <title>The Global Catalogue of Microorganisms (GCM) 10K type strain sequencing project: providing services to taxonomists for standard genome sequencing and annotation.</title>
        <authorList>
            <consortium name="The Broad Institute Genomics Platform"/>
            <consortium name="The Broad Institute Genome Sequencing Center for Infectious Disease"/>
            <person name="Wu L."/>
            <person name="Ma J."/>
        </authorList>
    </citation>
    <scope>NUCLEOTIDE SEQUENCE [LARGE SCALE GENOMIC DNA]</scope>
    <source>
        <strain evidence="3">JCM 10673</strain>
    </source>
</reference>
<gene>
    <name evidence="2" type="ORF">GCM10009549_44860</name>
</gene>
<feature type="compositionally biased region" description="Basic and acidic residues" evidence="1">
    <location>
        <begin position="15"/>
        <end position="30"/>
    </location>
</feature>
<feature type="compositionally biased region" description="Basic and acidic residues" evidence="1">
    <location>
        <begin position="37"/>
        <end position="47"/>
    </location>
</feature>
<evidence type="ECO:0000256" key="1">
    <source>
        <dbReference type="SAM" id="MobiDB-lite"/>
    </source>
</evidence>
<keyword evidence="3" id="KW-1185">Reference proteome</keyword>
<proteinExistence type="predicted"/>
<evidence type="ECO:0000313" key="2">
    <source>
        <dbReference type="EMBL" id="GAA0924239.1"/>
    </source>
</evidence>